<accession>A0AB34GQJ0</accession>
<dbReference type="AlphaFoldDB" id="A0AB34GQJ0"/>
<protein>
    <submittedName>
        <fullName evidence="2">Uncharacterized protein</fullName>
    </submittedName>
</protein>
<keyword evidence="3" id="KW-1185">Reference proteome</keyword>
<evidence type="ECO:0000256" key="1">
    <source>
        <dbReference type="SAM" id="MobiDB-lite"/>
    </source>
</evidence>
<reference evidence="2 3" key="1">
    <citation type="submission" date="2022-11" db="EMBL/GenBank/DDBJ databases">
        <title>Whole genome sequence of Eschrichtius robustus ER-17-0199.</title>
        <authorList>
            <person name="Bruniche-Olsen A."/>
            <person name="Black A.N."/>
            <person name="Fields C.J."/>
            <person name="Walden K."/>
            <person name="Dewoody J.A."/>
        </authorList>
    </citation>
    <scope>NUCLEOTIDE SEQUENCE [LARGE SCALE GENOMIC DNA]</scope>
    <source>
        <strain evidence="2">ER-17-0199</strain>
        <tissue evidence="2">Blubber</tissue>
    </source>
</reference>
<evidence type="ECO:0000313" key="2">
    <source>
        <dbReference type="EMBL" id="KAJ8780720.1"/>
    </source>
</evidence>
<organism evidence="2 3">
    <name type="scientific">Eschrichtius robustus</name>
    <name type="common">California gray whale</name>
    <name type="synonym">Eschrichtius gibbosus</name>
    <dbReference type="NCBI Taxonomy" id="9764"/>
    <lineage>
        <taxon>Eukaryota</taxon>
        <taxon>Metazoa</taxon>
        <taxon>Chordata</taxon>
        <taxon>Craniata</taxon>
        <taxon>Vertebrata</taxon>
        <taxon>Euteleostomi</taxon>
        <taxon>Mammalia</taxon>
        <taxon>Eutheria</taxon>
        <taxon>Laurasiatheria</taxon>
        <taxon>Artiodactyla</taxon>
        <taxon>Whippomorpha</taxon>
        <taxon>Cetacea</taxon>
        <taxon>Mysticeti</taxon>
        <taxon>Eschrichtiidae</taxon>
        <taxon>Eschrichtius</taxon>
    </lineage>
</organism>
<dbReference type="EMBL" id="JAIQCJ010002152">
    <property type="protein sequence ID" value="KAJ8780720.1"/>
    <property type="molecule type" value="Genomic_DNA"/>
</dbReference>
<feature type="region of interest" description="Disordered" evidence="1">
    <location>
        <begin position="1"/>
        <end position="22"/>
    </location>
</feature>
<name>A0AB34GQJ0_ESCRO</name>
<evidence type="ECO:0000313" key="3">
    <source>
        <dbReference type="Proteomes" id="UP001159641"/>
    </source>
</evidence>
<comment type="caution">
    <text evidence="2">The sequence shown here is derived from an EMBL/GenBank/DDBJ whole genome shotgun (WGS) entry which is preliminary data.</text>
</comment>
<feature type="region of interest" description="Disordered" evidence="1">
    <location>
        <begin position="37"/>
        <end position="65"/>
    </location>
</feature>
<dbReference type="Proteomes" id="UP001159641">
    <property type="component" value="Unassembled WGS sequence"/>
</dbReference>
<feature type="compositionally biased region" description="Low complexity" evidence="1">
    <location>
        <begin position="37"/>
        <end position="48"/>
    </location>
</feature>
<sequence length="126" mass="13514">MPVLPAGTSPGPPLDSGNPRAAARSLALKRLRSELLPGGASGRGAPSPGWTPIVSPSLPASTSSDECSENCFLVMRKGGDMWNCWGAFLVVQWLRICLPMQGTWVRALVWEDPTCHGATKPMQHNY</sequence>
<proteinExistence type="predicted"/>
<gene>
    <name evidence="2" type="ORF">J1605_000763</name>
</gene>